<dbReference type="Proteomes" id="UP000603453">
    <property type="component" value="Unassembled WGS sequence"/>
</dbReference>
<feature type="transmembrane region" description="Helical" evidence="2">
    <location>
        <begin position="271"/>
        <end position="291"/>
    </location>
</feature>
<evidence type="ECO:0000256" key="2">
    <source>
        <dbReference type="SAM" id="Phobius"/>
    </source>
</evidence>
<feature type="compositionally biased region" description="Polar residues" evidence="1">
    <location>
        <begin position="454"/>
        <end position="467"/>
    </location>
</feature>
<keyword evidence="2" id="KW-0472">Membrane</keyword>
<feature type="region of interest" description="Disordered" evidence="1">
    <location>
        <begin position="425"/>
        <end position="467"/>
    </location>
</feature>
<feature type="transmembrane region" description="Helical" evidence="2">
    <location>
        <begin position="236"/>
        <end position="259"/>
    </location>
</feature>
<evidence type="ECO:0000256" key="1">
    <source>
        <dbReference type="SAM" id="MobiDB-lite"/>
    </source>
</evidence>
<feature type="region of interest" description="Disordered" evidence="1">
    <location>
        <begin position="299"/>
        <end position="326"/>
    </location>
</feature>
<feature type="region of interest" description="Disordered" evidence="1">
    <location>
        <begin position="481"/>
        <end position="533"/>
    </location>
</feature>
<feature type="transmembrane region" description="Helical" evidence="2">
    <location>
        <begin position="17"/>
        <end position="36"/>
    </location>
</feature>
<evidence type="ECO:0000313" key="3">
    <source>
        <dbReference type="EMBL" id="KAG2212290.1"/>
    </source>
</evidence>
<evidence type="ECO:0000313" key="4">
    <source>
        <dbReference type="Proteomes" id="UP000603453"/>
    </source>
</evidence>
<dbReference type="OrthoDB" id="2384193at2759"/>
<dbReference type="AlphaFoldDB" id="A0A8H7RKM6"/>
<feature type="transmembrane region" description="Helical" evidence="2">
    <location>
        <begin position="110"/>
        <end position="133"/>
    </location>
</feature>
<keyword evidence="2" id="KW-1133">Transmembrane helix</keyword>
<accession>A0A8H7RKM6</accession>
<sequence length="533" mass="60898">MINSSIPFHFSYSDFSYLERCTVWLYMTVYFVYSVYKGDRFKCLRLSSIISGELKSIITILLILAMVMQAMWDVMSTYVKYEEGFTVYEGKIIGKPFAMWSSTNQSNMVVMDYVECVTFSLQVGVFFLMQSFWNYLSNSVARKSFMSSFEFKFYIFWALGSMAMFPVLQWVYRNDLSKREVIPQLAYGIEALCTSLLGIRSHFRFKRIIALSQRNNGASNKTIVTRLAYFKDMNALVSLVLFFYAASFIILCADGLTTAKIINQNKFATDTIIANANICVILLWLLLISIFHPRPQYTRSASETTSTNNESTNTNNYAFSNNTPATRVLPTDRSHNYVINESVRGLSETTNKFGGGISTTKNANGGFMRPMSPITVDYPQSLTHDTVPLTSPAGRPFSPIESPQLRNMAVEDPYSSQPVMFSMMEGKKSSSSQRYNEPSSPGSMGRHDIPMRGMNSSIDSRNNTMSPQQRRFMEEDEYMDTYTEHTQTTAPSRIRRPSWERRDEPTQPTTISQPGGDQIVRDWLWQSPDRRNT</sequence>
<organism evidence="3 4">
    <name type="scientific">Mucor saturninus</name>
    <dbReference type="NCBI Taxonomy" id="64648"/>
    <lineage>
        <taxon>Eukaryota</taxon>
        <taxon>Fungi</taxon>
        <taxon>Fungi incertae sedis</taxon>
        <taxon>Mucoromycota</taxon>
        <taxon>Mucoromycotina</taxon>
        <taxon>Mucoromycetes</taxon>
        <taxon>Mucorales</taxon>
        <taxon>Mucorineae</taxon>
        <taxon>Mucoraceae</taxon>
        <taxon>Mucor</taxon>
    </lineage>
</organism>
<protein>
    <submittedName>
        <fullName evidence="3">Uncharacterized protein</fullName>
    </submittedName>
</protein>
<proteinExistence type="predicted"/>
<feature type="compositionally biased region" description="Low complexity" evidence="1">
    <location>
        <begin position="302"/>
        <end position="316"/>
    </location>
</feature>
<feature type="transmembrane region" description="Helical" evidence="2">
    <location>
        <begin position="153"/>
        <end position="172"/>
    </location>
</feature>
<feature type="transmembrane region" description="Helical" evidence="2">
    <location>
        <begin position="57"/>
        <end position="75"/>
    </location>
</feature>
<dbReference type="EMBL" id="JAEPRD010000006">
    <property type="protein sequence ID" value="KAG2212290.1"/>
    <property type="molecule type" value="Genomic_DNA"/>
</dbReference>
<feature type="compositionally biased region" description="Polar residues" evidence="1">
    <location>
        <begin position="506"/>
        <end position="515"/>
    </location>
</feature>
<comment type="caution">
    <text evidence="3">The sequence shown here is derived from an EMBL/GenBank/DDBJ whole genome shotgun (WGS) entry which is preliminary data.</text>
</comment>
<keyword evidence="2" id="KW-0812">Transmembrane</keyword>
<gene>
    <name evidence="3" type="ORF">INT47_001649</name>
</gene>
<feature type="transmembrane region" description="Helical" evidence="2">
    <location>
        <begin position="184"/>
        <end position="203"/>
    </location>
</feature>
<keyword evidence="4" id="KW-1185">Reference proteome</keyword>
<feature type="compositionally biased region" description="Polar residues" evidence="1">
    <location>
        <begin position="429"/>
        <end position="442"/>
    </location>
</feature>
<name>A0A8H7RKM6_9FUNG</name>
<reference evidence="3" key="1">
    <citation type="submission" date="2020-12" db="EMBL/GenBank/DDBJ databases">
        <title>Metabolic potential, ecology and presence of endohyphal bacteria is reflected in genomic diversity of Mucoromycotina.</title>
        <authorList>
            <person name="Muszewska A."/>
            <person name="Okrasinska A."/>
            <person name="Steczkiewicz K."/>
            <person name="Drgas O."/>
            <person name="Orlowska M."/>
            <person name="Perlinska-Lenart U."/>
            <person name="Aleksandrzak-Piekarczyk T."/>
            <person name="Szatraj K."/>
            <person name="Zielenkiewicz U."/>
            <person name="Pilsyk S."/>
            <person name="Malc E."/>
            <person name="Mieczkowski P."/>
            <person name="Kruszewska J.S."/>
            <person name="Biernat P."/>
            <person name="Pawlowska J."/>
        </authorList>
    </citation>
    <scope>NUCLEOTIDE SEQUENCE</scope>
    <source>
        <strain evidence="3">WA0000017839</strain>
    </source>
</reference>